<dbReference type="Proteomes" id="UP000596661">
    <property type="component" value="Chromosome 5"/>
</dbReference>
<protein>
    <submittedName>
        <fullName evidence="1">Uncharacterized protein</fullName>
    </submittedName>
</protein>
<sequence length="167" mass="19054">MNRPSFNQGDDSVNTHFTQLTTMWDEINQLQPCIPCTYAASAQHQQQLNHDQILQFLTCLNEFYHAVQAQILLNDPWPPLNKVFAMMVHGQERQRTLGTRFNVPVAATTPIPTPAQSSDPSPYVNLASRNKKMRHTCSHCQKPGHLKDKCYFLHGFPPGYGNYRSND</sequence>
<dbReference type="EnsemblPlants" id="evm.model.05.1778">
    <property type="protein sequence ID" value="cds.evm.model.05.1778"/>
    <property type="gene ID" value="evm.TU.05.1778"/>
</dbReference>
<dbReference type="PANTHER" id="PTHR34222:SF99">
    <property type="entry name" value="PROTEIN, PUTATIVE-RELATED"/>
    <property type="match status" value="1"/>
</dbReference>
<reference evidence="1" key="2">
    <citation type="submission" date="2021-03" db="UniProtKB">
        <authorList>
            <consortium name="EnsemblPlants"/>
        </authorList>
    </citation>
    <scope>IDENTIFICATION</scope>
</reference>
<keyword evidence="2" id="KW-1185">Reference proteome</keyword>
<accession>A0A803PMS3</accession>
<dbReference type="PANTHER" id="PTHR34222">
    <property type="entry name" value="GAG_PRE-INTEGRS DOMAIN-CONTAINING PROTEIN"/>
    <property type="match status" value="1"/>
</dbReference>
<evidence type="ECO:0000313" key="2">
    <source>
        <dbReference type="Proteomes" id="UP000596661"/>
    </source>
</evidence>
<dbReference type="Gramene" id="evm.model.05.1778">
    <property type="protein sequence ID" value="cds.evm.model.05.1778"/>
    <property type="gene ID" value="evm.TU.05.1778"/>
</dbReference>
<evidence type="ECO:0000313" key="1">
    <source>
        <dbReference type="EnsemblPlants" id="cds.evm.model.05.1778"/>
    </source>
</evidence>
<organism evidence="1 2">
    <name type="scientific">Cannabis sativa</name>
    <name type="common">Hemp</name>
    <name type="synonym">Marijuana</name>
    <dbReference type="NCBI Taxonomy" id="3483"/>
    <lineage>
        <taxon>Eukaryota</taxon>
        <taxon>Viridiplantae</taxon>
        <taxon>Streptophyta</taxon>
        <taxon>Embryophyta</taxon>
        <taxon>Tracheophyta</taxon>
        <taxon>Spermatophyta</taxon>
        <taxon>Magnoliopsida</taxon>
        <taxon>eudicotyledons</taxon>
        <taxon>Gunneridae</taxon>
        <taxon>Pentapetalae</taxon>
        <taxon>rosids</taxon>
        <taxon>fabids</taxon>
        <taxon>Rosales</taxon>
        <taxon>Cannabaceae</taxon>
        <taxon>Cannabis</taxon>
    </lineage>
</organism>
<dbReference type="AlphaFoldDB" id="A0A803PMS3"/>
<dbReference type="EMBL" id="UZAU01000545">
    <property type="status" value="NOT_ANNOTATED_CDS"/>
    <property type="molecule type" value="Genomic_DNA"/>
</dbReference>
<reference evidence="1" key="1">
    <citation type="submission" date="2018-11" db="EMBL/GenBank/DDBJ databases">
        <authorList>
            <person name="Grassa J C."/>
        </authorList>
    </citation>
    <scope>NUCLEOTIDE SEQUENCE [LARGE SCALE GENOMIC DNA]</scope>
</reference>
<dbReference type="OMA" id="EHISCAN"/>
<proteinExistence type="predicted"/>
<name>A0A803PMS3_CANSA</name>